<sequence length="279" mass="31372">MDGEADFSGSPADTPLSSNDGDASKENSQAPSPPSWRERTRMWRWGIVTLILSAPFLDMFLGDYVPGLSTLVREISLWFASFEVEIPPLMLGLFVADGSSLVLAWFGALAVCIWFTTYLLITARTSIPPSRVQAWWSFIWRAGVFIAAGTATVFIGFAGLLVVAFSSSYARLTPVSEHGCELWTSSDPYFDDWYTGDIYVRQPWSLTLHHIDDWQIVDTSEGLEDEMHLHWEAETATLYVGLSEHRTPTNSATTFKRITVRCDTLEHRSEFLNEERARG</sequence>
<evidence type="ECO:0000313" key="4">
    <source>
        <dbReference type="Proteomes" id="UP000280444"/>
    </source>
</evidence>
<keyword evidence="2" id="KW-0472">Membrane</keyword>
<evidence type="ECO:0000256" key="2">
    <source>
        <dbReference type="SAM" id="Phobius"/>
    </source>
</evidence>
<name>A0A3P1SCV1_9ACTO</name>
<feature type="transmembrane region" description="Helical" evidence="2">
    <location>
        <begin position="102"/>
        <end position="121"/>
    </location>
</feature>
<feature type="transmembrane region" description="Helical" evidence="2">
    <location>
        <begin position="142"/>
        <end position="165"/>
    </location>
</feature>
<keyword evidence="2" id="KW-0812">Transmembrane</keyword>
<comment type="caution">
    <text evidence="3">The sequence shown here is derived from an EMBL/GenBank/DDBJ whole genome shotgun (WGS) entry which is preliminary data.</text>
</comment>
<dbReference type="EMBL" id="RQZF01000008">
    <property type="protein sequence ID" value="RRC94958.1"/>
    <property type="molecule type" value="Genomic_DNA"/>
</dbReference>
<dbReference type="RefSeq" id="WP_124871062.1">
    <property type="nucleotide sequence ID" value="NZ_RQZF01000008.1"/>
</dbReference>
<reference evidence="3 4" key="1">
    <citation type="submission" date="2018-11" db="EMBL/GenBank/DDBJ databases">
        <title>Genomes From Bacteria Associated with the Canine Oral Cavity: a Test Case for Automated Genome-Based Taxonomic Assignment.</title>
        <authorList>
            <person name="Coil D.A."/>
            <person name="Jospin G."/>
            <person name="Darling A.E."/>
            <person name="Wallis C."/>
            <person name="Davis I.J."/>
            <person name="Harris S."/>
            <person name="Eisen J.A."/>
            <person name="Holcombe L.J."/>
            <person name="O'Flynn C."/>
        </authorList>
    </citation>
    <scope>NUCLEOTIDE SEQUENCE [LARGE SCALE GENOMIC DNA]</scope>
    <source>
        <strain evidence="3 4">OH770</strain>
    </source>
</reference>
<protein>
    <submittedName>
        <fullName evidence="3">Uncharacterized protein</fullName>
    </submittedName>
</protein>
<organism evidence="3 4">
    <name type="scientific">Schaalia canis</name>
    <dbReference type="NCBI Taxonomy" id="100469"/>
    <lineage>
        <taxon>Bacteria</taxon>
        <taxon>Bacillati</taxon>
        <taxon>Actinomycetota</taxon>
        <taxon>Actinomycetes</taxon>
        <taxon>Actinomycetales</taxon>
        <taxon>Actinomycetaceae</taxon>
        <taxon>Schaalia</taxon>
    </lineage>
</organism>
<dbReference type="AlphaFoldDB" id="A0A3P1SCV1"/>
<accession>A0A3P1SCV1</accession>
<dbReference type="Proteomes" id="UP000280444">
    <property type="component" value="Unassembled WGS sequence"/>
</dbReference>
<evidence type="ECO:0000256" key="1">
    <source>
        <dbReference type="SAM" id="MobiDB-lite"/>
    </source>
</evidence>
<feature type="compositionally biased region" description="Polar residues" evidence="1">
    <location>
        <begin position="15"/>
        <end position="30"/>
    </location>
</feature>
<feature type="region of interest" description="Disordered" evidence="1">
    <location>
        <begin position="1"/>
        <end position="36"/>
    </location>
</feature>
<keyword evidence="4" id="KW-1185">Reference proteome</keyword>
<evidence type="ECO:0000313" key="3">
    <source>
        <dbReference type="EMBL" id="RRC94958.1"/>
    </source>
</evidence>
<keyword evidence="2" id="KW-1133">Transmembrane helix</keyword>
<proteinExistence type="predicted"/>
<feature type="transmembrane region" description="Helical" evidence="2">
    <location>
        <begin position="42"/>
        <end position="65"/>
    </location>
</feature>
<gene>
    <name evidence="3" type="ORF">EII11_07690</name>
</gene>